<evidence type="ECO:0000256" key="2">
    <source>
        <dbReference type="ARBA" id="ARBA00022658"/>
    </source>
</evidence>
<organism evidence="10 11">
    <name type="scientific">Actinomortierella ambigua</name>
    <dbReference type="NCBI Taxonomy" id="1343610"/>
    <lineage>
        <taxon>Eukaryota</taxon>
        <taxon>Fungi</taxon>
        <taxon>Fungi incertae sedis</taxon>
        <taxon>Mucoromycota</taxon>
        <taxon>Mortierellomycotina</taxon>
        <taxon>Mortierellomycetes</taxon>
        <taxon>Mortierellales</taxon>
        <taxon>Mortierellaceae</taxon>
        <taxon>Actinomortierella</taxon>
    </lineage>
</organism>
<feature type="domain" description="SH3" evidence="6">
    <location>
        <begin position="11"/>
        <end position="70"/>
    </location>
</feature>
<evidence type="ECO:0000313" key="11">
    <source>
        <dbReference type="Proteomes" id="UP000807716"/>
    </source>
</evidence>
<evidence type="ECO:0000256" key="1">
    <source>
        <dbReference type="ARBA" id="ARBA00022443"/>
    </source>
</evidence>
<dbReference type="GO" id="GO:0005085">
    <property type="term" value="F:guanyl-nucleotide exchange factor activity"/>
    <property type="evidence" value="ECO:0007669"/>
    <property type="project" value="UniProtKB-KW"/>
</dbReference>
<dbReference type="Proteomes" id="UP000807716">
    <property type="component" value="Unassembled WGS sequence"/>
</dbReference>
<dbReference type="PROSITE" id="PS50002">
    <property type="entry name" value="SH3"/>
    <property type="match status" value="1"/>
</dbReference>
<dbReference type="PANTHER" id="PTHR23113">
    <property type="entry name" value="GUANINE NUCLEOTIDE EXCHANGE FACTOR"/>
    <property type="match status" value="1"/>
</dbReference>
<dbReference type="CDD" id="cd06224">
    <property type="entry name" value="REM"/>
    <property type="match status" value="1"/>
</dbReference>
<dbReference type="FunFam" id="2.30.30.40:FF:000072">
    <property type="entry name" value="Unconventional Myosin IB"/>
    <property type="match status" value="1"/>
</dbReference>
<evidence type="ECO:0000256" key="3">
    <source>
        <dbReference type="PROSITE-ProRule" id="PRU00168"/>
    </source>
</evidence>
<dbReference type="InterPro" id="IPR019804">
    <property type="entry name" value="Ras_G-nucl-exch_fac_CS"/>
</dbReference>
<dbReference type="Pfam" id="PF00018">
    <property type="entry name" value="SH3_1"/>
    <property type="match status" value="1"/>
</dbReference>
<dbReference type="Pfam" id="PF00617">
    <property type="entry name" value="RasGEF"/>
    <property type="match status" value="1"/>
</dbReference>
<keyword evidence="11" id="KW-1185">Reference proteome</keyword>
<feature type="domain" description="WW" evidence="8">
    <location>
        <begin position="83"/>
        <end position="116"/>
    </location>
</feature>
<protein>
    <recommendedName>
        <fullName evidence="12">Ras GEF</fullName>
    </recommendedName>
</protein>
<dbReference type="PROSITE" id="PS50020">
    <property type="entry name" value="WW_DOMAIN_2"/>
    <property type="match status" value="1"/>
</dbReference>
<dbReference type="SMART" id="SM00326">
    <property type="entry name" value="SH3"/>
    <property type="match status" value="1"/>
</dbReference>
<dbReference type="GO" id="GO:0007265">
    <property type="term" value="P:Ras protein signal transduction"/>
    <property type="evidence" value="ECO:0007669"/>
    <property type="project" value="TreeGrafter"/>
</dbReference>
<dbReference type="CDD" id="cd00155">
    <property type="entry name" value="RasGEF"/>
    <property type="match status" value="1"/>
</dbReference>
<dbReference type="InterPro" id="IPR001895">
    <property type="entry name" value="RASGEF_cat_dom"/>
</dbReference>
<dbReference type="SMART" id="SM00147">
    <property type="entry name" value="RasGEF"/>
    <property type="match status" value="1"/>
</dbReference>
<feature type="domain" description="Ras-GEF" evidence="7">
    <location>
        <begin position="919"/>
        <end position="1156"/>
    </location>
</feature>
<evidence type="ECO:0000256" key="4">
    <source>
        <dbReference type="PROSITE-ProRule" id="PRU00192"/>
    </source>
</evidence>
<feature type="region of interest" description="Disordered" evidence="5">
    <location>
        <begin position="111"/>
        <end position="253"/>
    </location>
</feature>
<dbReference type="GO" id="GO:0005886">
    <property type="term" value="C:plasma membrane"/>
    <property type="evidence" value="ECO:0007669"/>
    <property type="project" value="TreeGrafter"/>
</dbReference>
<name>A0A9P6U065_9FUNG</name>
<dbReference type="InterPro" id="IPR036964">
    <property type="entry name" value="RASGEF_cat_dom_sf"/>
</dbReference>
<feature type="region of interest" description="Disordered" evidence="5">
    <location>
        <begin position="392"/>
        <end position="420"/>
    </location>
</feature>
<keyword evidence="1 4" id="KW-0728">SH3 domain</keyword>
<evidence type="ECO:0008006" key="12">
    <source>
        <dbReference type="Google" id="ProtNLM"/>
    </source>
</evidence>
<dbReference type="SUPFAM" id="SSF51045">
    <property type="entry name" value="WW domain"/>
    <property type="match status" value="1"/>
</dbReference>
<dbReference type="Gene3D" id="1.20.870.10">
    <property type="entry name" value="Son of sevenless (SoS) protein Chain: S domain 1"/>
    <property type="match status" value="1"/>
</dbReference>
<dbReference type="InterPro" id="IPR036028">
    <property type="entry name" value="SH3-like_dom_sf"/>
</dbReference>
<dbReference type="InterPro" id="IPR000651">
    <property type="entry name" value="Ras-like_Gua-exchang_fac_N"/>
</dbReference>
<dbReference type="Pfam" id="PF25006">
    <property type="entry name" value="DUF7783"/>
    <property type="match status" value="1"/>
</dbReference>
<dbReference type="SMART" id="SM00229">
    <property type="entry name" value="RasGEFN"/>
    <property type="match status" value="1"/>
</dbReference>
<evidence type="ECO:0000259" key="6">
    <source>
        <dbReference type="PROSITE" id="PS50002"/>
    </source>
</evidence>
<dbReference type="InterPro" id="IPR056685">
    <property type="entry name" value="DUF7783"/>
</dbReference>
<feature type="compositionally biased region" description="Pro residues" evidence="5">
    <location>
        <begin position="237"/>
        <end position="248"/>
    </location>
</feature>
<keyword evidence="2 3" id="KW-0344">Guanine-nucleotide releasing factor</keyword>
<dbReference type="PROSITE" id="PS00720">
    <property type="entry name" value="RASGEF"/>
    <property type="match status" value="1"/>
</dbReference>
<accession>A0A9P6U065</accession>
<dbReference type="InterPro" id="IPR001202">
    <property type="entry name" value="WW_dom"/>
</dbReference>
<dbReference type="CDD" id="cd00201">
    <property type="entry name" value="WW"/>
    <property type="match status" value="1"/>
</dbReference>
<evidence type="ECO:0000259" key="9">
    <source>
        <dbReference type="PROSITE" id="PS50212"/>
    </source>
</evidence>
<feature type="compositionally biased region" description="Acidic residues" evidence="5">
    <location>
        <begin position="154"/>
        <end position="166"/>
    </location>
</feature>
<feature type="compositionally biased region" description="Polar residues" evidence="5">
    <location>
        <begin position="605"/>
        <end position="614"/>
    </location>
</feature>
<evidence type="ECO:0000259" key="8">
    <source>
        <dbReference type="PROSITE" id="PS50020"/>
    </source>
</evidence>
<feature type="compositionally biased region" description="Polar residues" evidence="5">
    <location>
        <begin position="121"/>
        <end position="133"/>
    </location>
</feature>
<dbReference type="Gene3D" id="2.20.70.10">
    <property type="match status" value="1"/>
</dbReference>
<dbReference type="PROSITE" id="PS50212">
    <property type="entry name" value="RASGEF_NTER"/>
    <property type="match status" value="1"/>
</dbReference>
<feature type="region of interest" description="Disordered" evidence="5">
    <location>
        <begin position="583"/>
        <end position="712"/>
    </location>
</feature>
<feature type="compositionally biased region" description="Low complexity" evidence="5">
    <location>
        <begin position="637"/>
        <end position="661"/>
    </location>
</feature>
<feature type="compositionally biased region" description="Polar residues" evidence="5">
    <location>
        <begin position="400"/>
        <end position="413"/>
    </location>
</feature>
<dbReference type="InterPro" id="IPR023578">
    <property type="entry name" value="Ras_GEF_dom_sf"/>
</dbReference>
<dbReference type="PANTHER" id="PTHR23113:SF368">
    <property type="entry name" value="CELL DIVISION CONTROL PROTEIN 25"/>
    <property type="match status" value="1"/>
</dbReference>
<evidence type="ECO:0000313" key="10">
    <source>
        <dbReference type="EMBL" id="KAG0253551.1"/>
    </source>
</evidence>
<proteinExistence type="predicted"/>
<dbReference type="Gene3D" id="1.10.840.10">
    <property type="entry name" value="Ras guanine-nucleotide exchange factors catalytic domain"/>
    <property type="match status" value="1"/>
</dbReference>
<feature type="compositionally biased region" description="Polar residues" evidence="5">
    <location>
        <begin position="201"/>
        <end position="216"/>
    </location>
</feature>
<feature type="compositionally biased region" description="Polar residues" evidence="5">
    <location>
        <begin position="139"/>
        <end position="151"/>
    </location>
</feature>
<evidence type="ECO:0000259" key="7">
    <source>
        <dbReference type="PROSITE" id="PS50009"/>
    </source>
</evidence>
<dbReference type="AlphaFoldDB" id="A0A9P6U065"/>
<evidence type="ECO:0000256" key="5">
    <source>
        <dbReference type="SAM" id="MobiDB-lite"/>
    </source>
</evidence>
<dbReference type="SUPFAM" id="SSF48366">
    <property type="entry name" value="Ras GEF"/>
    <property type="match status" value="1"/>
</dbReference>
<dbReference type="EMBL" id="JAAAJB010000573">
    <property type="protein sequence ID" value="KAG0253551.1"/>
    <property type="molecule type" value="Genomic_DNA"/>
</dbReference>
<gene>
    <name evidence="10" type="ORF">DFQ27_007342</name>
</gene>
<dbReference type="OrthoDB" id="546434at2759"/>
<comment type="caution">
    <text evidence="10">The sequence shown here is derived from an EMBL/GenBank/DDBJ whole genome shotgun (WGS) entry which is preliminary data.</text>
</comment>
<dbReference type="PROSITE" id="PS50009">
    <property type="entry name" value="RASGEF_CAT"/>
    <property type="match status" value="1"/>
</dbReference>
<feature type="domain" description="N-terminal Ras-GEF" evidence="9">
    <location>
        <begin position="751"/>
        <end position="884"/>
    </location>
</feature>
<feature type="compositionally biased region" description="Polar residues" evidence="5">
    <location>
        <begin position="667"/>
        <end position="698"/>
    </location>
</feature>
<dbReference type="SUPFAM" id="SSF50044">
    <property type="entry name" value="SH3-domain"/>
    <property type="match status" value="1"/>
</dbReference>
<dbReference type="InterPro" id="IPR008937">
    <property type="entry name" value="Ras-like_GEF"/>
</dbReference>
<dbReference type="InterPro" id="IPR036020">
    <property type="entry name" value="WW_dom_sf"/>
</dbReference>
<reference evidence="10" key="1">
    <citation type="journal article" date="2020" name="Fungal Divers.">
        <title>Resolving the Mortierellaceae phylogeny through synthesis of multi-gene phylogenetics and phylogenomics.</title>
        <authorList>
            <person name="Vandepol N."/>
            <person name="Liber J."/>
            <person name="Desiro A."/>
            <person name="Na H."/>
            <person name="Kennedy M."/>
            <person name="Barry K."/>
            <person name="Grigoriev I.V."/>
            <person name="Miller A.N."/>
            <person name="O'Donnell K."/>
            <person name="Stajich J.E."/>
            <person name="Bonito G."/>
        </authorList>
    </citation>
    <scope>NUCLEOTIDE SEQUENCE</scope>
    <source>
        <strain evidence="10">BC1065</strain>
    </source>
</reference>
<feature type="compositionally biased region" description="Polar residues" evidence="5">
    <location>
        <begin position="586"/>
        <end position="597"/>
    </location>
</feature>
<dbReference type="Pfam" id="PF00618">
    <property type="entry name" value="RasGEF_N"/>
    <property type="match status" value="1"/>
</dbReference>
<dbReference type="PRINTS" id="PR00452">
    <property type="entry name" value="SH3DOMAIN"/>
</dbReference>
<sequence>MTNEVVSESLEVQVLVRALYDFQSDDATNLTFRKDDVIQVLAQLESGWWAGNIDGRQGWFPSNYVQIIGEDDLEYDDDPDDANSADDLWLPQTTPDGQVFYYNQRTHESAWTIPESEDRASLNTADTPNQDGSGHQGWSVRQSTSNGNGWYNSEAEEDDQDQDQDEEKDHDHAQRALSRASSTRSSAHSLHYKGARDGGDASSTTGSAVDNMQSHATVRKPSGLAPGLPQESVEGLPPLPTLPNPFDPEPTWTSLSEHTSAAVQNLIHSTEQGYKPYYLVQSSIVVEAIRVMLYASGTVDKDATVMRQHRGLKMHHRQIMAALSKLVLSAKMASGVWPPADAVAKLQTDAREVGTAAQNYVATAMAAGITVHQVDARLVTDVKSPLKTKANNRSLDRALSNGSLRSETAASSSEQRKVLGSQMNTQSILSQLDYYAKSASKAINVLAMQIEKLIDNPTTTLRNSGLHGSTSKPVMSSAQSAQLVAQARQTISQLGSLLTLVTDFSTSCLQEPSTIPEKYFTEVRTTKQALHGATASLVMAVQSATDLLAVGQTLDLALNTTLATEKSTLALVQATRALIQEKETSDATAPLQQNQRLNAGFPNNRKPSVASNEPYNHDNDSDIEPDLARPPTSLAHNGNNNNNSTNNLNNIANNLNNNSNNFRSRSDSQPSLFSSHSNHSGPQTPGTEYSGRTLQGPQSGYPFPHTGEVPGVPGGRDKLKKILGDEAPTRSLAQAWYLGYDYQPNEIVFNPDGQVKGGTLNALVERLTLHDGLDSSFMITFLLTYRSFTNTRELFTLLFRRFNIQAPMGLDSEELEIWTEKKQTPIRLRVFNIIKSWLETYYLEDESDDREALAMIKDFSRTPSMKDTMSFAAVQLIKLVEKREVSDGSLRKMVLNLSTQAPPPITPRNLKKIRFLEIDPLEFARQLTIMEANVYNKIRPVECLAKAWTSEDREIAAKAVNIKKMIETSNLYSNWINELVLSEREIKKRVMVIRQLVSIAEKLRQLNNFSMLSATIAALSLSPIHRLKRTWEQVPTRTMSAFMDLQQLMGVAKNWAEYREELHSVNPPCVPYVGMYLTDLVMIQDGNSDCLKKSNNLINFYKRGKTAEVIREIQQYQSVPYCLTVVPEIQAFIRRGLDCTKSISALYDMSLQLEPREDCTHWTDSQFVDWTFL</sequence>
<dbReference type="SMART" id="SM00456">
    <property type="entry name" value="WW"/>
    <property type="match status" value="1"/>
</dbReference>
<dbReference type="InterPro" id="IPR001452">
    <property type="entry name" value="SH3_domain"/>
</dbReference>
<feature type="compositionally biased region" description="Low complexity" evidence="5">
    <location>
        <begin position="175"/>
        <end position="189"/>
    </location>
</feature>
<dbReference type="Gene3D" id="2.30.30.40">
    <property type="entry name" value="SH3 Domains"/>
    <property type="match status" value="1"/>
</dbReference>